<keyword evidence="2 4" id="KW-0863">Zinc-finger</keyword>
<reference evidence="7" key="1">
    <citation type="submission" date="2022-11" db="EMBL/GenBank/DDBJ databases">
        <authorList>
            <person name="Kikuchi T."/>
        </authorList>
    </citation>
    <scope>NUCLEOTIDE SEQUENCE</scope>
    <source>
        <strain evidence="7">PS1010</strain>
    </source>
</reference>
<evidence type="ECO:0000256" key="2">
    <source>
        <dbReference type="ARBA" id="ARBA00022771"/>
    </source>
</evidence>
<dbReference type="Proteomes" id="UP001152747">
    <property type="component" value="Unassembled WGS sequence"/>
</dbReference>
<keyword evidence="3" id="KW-0862">Zinc</keyword>
<dbReference type="InterPro" id="IPR036236">
    <property type="entry name" value="Znf_C2H2_sf"/>
</dbReference>
<dbReference type="EMBL" id="CANHGI010000003">
    <property type="protein sequence ID" value="CAI5446251.1"/>
    <property type="molecule type" value="Genomic_DNA"/>
</dbReference>
<evidence type="ECO:0000256" key="5">
    <source>
        <dbReference type="SAM" id="MobiDB-lite"/>
    </source>
</evidence>
<evidence type="ECO:0000256" key="4">
    <source>
        <dbReference type="PROSITE-ProRule" id="PRU00027"/>
    </source>
</evidence>
<dbReference type="AlphaFoldDB" id="A0A9P1IJJ5"/>
<feature type="compositionally biased region" description="Basic and acidic residues" evidence="5">
    <location>
        <begin position="1"/>
        <end position="20"/>
    </location>
</feature>
<dbReference type="SMART" id="SM00614">
    <property type="entry name" value="ZnF_BED"/>
    <property type="match status" value="1"/>
</dbReference>
<keyword evidence="1" id="KW-0479">Metal-binding</keyword>
<evidence type="ECO:0000256" key="1">
    <source>
        <dbReference type="ARBA" id="ARBA00022723"/>
    </source>
</evidence>
<name>A0A9P1IJJ5_9PELO</name>
<dbReference type="GO" id="GO:0008270">
    <property type="term" value="F:zinc ion binding"/>
    <property type="evidence" value="ECO:0007669"/>
    <property type="project" value="UniProtKB-KW"/>
</dbReference>
<dbReference type="SUPFAM" id="SSF57667">
    <property type="entry name" value="beta-beta-alpha zinc fingers"/>
    <property type="match status" value="1"/>
</dbReference>
<sequence>MSENLEEKEVDRAETSEHPQWKKPGKSLIWKYFERIDNNSRLRCKLCSKIYMPSKTKSTSTQLNHLRHQHKIFNLLEETVENRSSTSTEIPTPTQNYEDPVQFLPNEEKFSEQFGLNDFNLWNREVSSSPSLDIPPKEDNRIRVLTDLVRQQSLLLLQNGHEAKFQKFWSQVISAVAESNT</sequence>
<keyword evidence="8" id="KW-1185">Reference proteome</keyword>
<dbReference type="Pfam" id="PF02892">
    <property type="entry name" value="zf-BED"/>
    <property type="match status" value="1"/>
</dbReference>
<evidence type="ECO:0000313" key="8">
    <source>
        <dbReference type="Proteomes" id="UP001152747"/>
    </source>
</evidence>
<comment type="caution">
    <text evidence="7">The sequence shown here is derived from an EMBL/GenBank/DDBJ whole genome shotgun (WGS) entry which is preliminary data.</text>
</comment>
<gene>
    <name evidence="7" type="ORF">CAMP_LOCUS8888</name>
</gene>
<dbReference type="PROSITE" id="PS50808">
    <property type="entry name" value="ZF_BED"/>
    <property type="match status" value="1"/>
</dbReference>
<feature type="region of interest" description="Disordered" evidence="5">
    <location>
        <begin position="1"/>
        <end position="21"/>
    </location>
</feature>
<dbReference type="InterPro" id="IPR003656">
    <property type="entry name" value="Znf_BED"/>
</dbReference>
<evidence type="ECO:0000259" key="6">
    <source>
        <dbReference type="PROSITE" id="PS50808"/>
    </source>
</evidence>
<evidence type="ECO:0000313" key="7">
    <source>
        <dbReference type="EMBL" id="CAI5446251.1"/>
    </source>
</evidence>
<proteinExistence type="predicted"/>
<protein>
    <recommendedName>
        <fullName evidence="6">BED-type domain-containing protein</fullName>
    </recommendedName>
</protein>
<accession>A0A9P1IJJ5</accession>
<evidence type="ECO:0000256" key="3">
    <source>
        <dbReference type="ARBA" id="ARBA00022833"/>
    </source>
</evidence>
<organism evidence="7 8">
    <name type="scientific">Caenorhabditis angaria</name>
    <dbReference type="NCBI Taxonomy" id="860376"/>
    <lineage>
        <taxon>Eukaryota</taxon>
        <taxon>Metazoa</taxon>
        <taxon>Ecdysozoa</taxon>
        <taxon>Nematoda</taxon>
        <taxon>Chromadorea</taxon>
        <taxon>Rhabditida</taxon>
        <taxon>Rhabditina</taxon>
        <taxon>Rhabditomorpha</taxon>
        <taxon>Rhabditoidea</taxon>
        <taxon>Rhabditidae</taxon>
        <taxon>Peloderinae</taxon>
        <taxon>Caenorhabditis</taxon>
    </lineage>
</organism>
<dbReference type="OrthoDB" id="1607513at2759"/>
<dbReference type="GO" id="GO:0003677">
    <property type="term" value="F:DNA binding"/>
    <property type="evidence" value="ECO:0007669"/>
    <property type="project" value="InterPro"/>
</dbReference>
<feature type="domain" description="BED-type" evidence="6">
    <location>
        <begin position="24"/>
        <end position="71"/>
    </location>
</feature>